<dbReference type="Pfam" id="PF00497">
    <property type="entry name" value="SBP_bac_3"/>
    <property type="match status" value="1"/>
</dbReference>
<dbReference type="Gene3D" id="3.40.190.10">
    <property type="entry name" value="Periplasmic binding protein-like II"/>
    <property type="match status" value="2"/>
</dbReference>
<dbReference type="STRING" id="84521.SAMN04487994_100448"/>
<dbReference type="SUPFAM" id="SSF53850">
    <property type="entry name" value="Periplasmic binding protein-like II"/>
    <property type="match status" value="1"/>
</dbReference>
<keyword evidence="4" id="KW-1185">Reference proteome</keyword>
<dbReference type="SMART" id="SM00062">
    <property type="entry name" value="PBPb"/>
    <property type="match status" value="1"/>
</dbReference>
<proteinExistence type="predicted"/>
<dbReference type="PANTHER" id="PTHR35936">
    <property type="entry name" value="MEMBRANE-BOUND LYTIC MUREIN TRANSGLYCOSYLASE F"/>
    <property type="match status" value="1"/>
</dbReference>
<name>A0A2N6SMV2_9LACT</name>
<dbReference type="RefSeq" id="WP_102227606.1">
    <property type="nucleotide sequence ID" value="NZ_PNFY01000010.1"/>
</dbReference>
<dbReference type="Proteomes" id="UP000235682">
    <property type="component" value="Unassembled WGS sequence"/>
</dbReference>
<dbReference type="OrthoDB" id="8613538at2"/>
<comment type="caution">
    <text evidence="3">The sequence shown here is derived from an EMBL/GenBank/DDBJ whole genome shotgun (WGS) entry which is preliminary data.</text>
</comment>
<accession>A0A2N6SMV2</accession>
<dbReference type="EMBL" id="PNHE01000015">
    <property type="protein sequence ID" value="PMC58391.1"/>
    <property type="molecule type" value="Genomic_DNA"/>
</dbReference>
<feature type="domain" description="Solute-binding protein family 3/N-terminal" evidence="2">
    <location>
        <begin position="35"/>
        <end position="257"/>
    </location>
</feature>
<dbReference type="PANTHER" id="PTHR35936:SF34">
    <property type="entry name" value="ABC TRANSPORTER EXTRACELLULAR-BINDING PROTEIN YCKB-RELATED"/>
    <property type="match status" value="1"/>
</dbReference>
<evidence type="ECO:0000313" key="4">
    <source>
        <dbReference type="Proteomes" id="UP000235682"/>
    </source>
</evidence>
<protein>
    <submittedName>
        <fullName evidence="3">ABC transporter substrate-binding protein</fullName>
    </submittedName>
</protein>
<keyword evidence="1" id="KW-0732">Signal</keyword>
<sequence length="281" mass="31523">MKILKRILVALLVLIAAFSHLVKTKANESFLDDGVLDVAISGTLYPANYYDDERQLKGYNVEILQQIAKELGVEIKFHEMGVDGMFASLTSGQVDLVGEGLEPNKQREEDFLIGEPIKYSFTSIIIRSDGSSNIDSLEDYQGKKAAGAATTDYMQIANQLGAEMVVYDNATNEQYLLDVAHGRTDFIPNDYYLQKSALEYFKDLDIKMGDLFYNPSTASFVYRKDAEALKEKVDEIIQKMKKDGQLAGLSKKYYNGEDVSVQKEEINGVKIKDLPVIELDH</sequence>
<organism evidence="3 4">
    <name type="scientific">Dolosicoccus paucivorans</name>
    <dbReference type="NCBI Taxonomy" id="84521"/>
    <lineage>
        <taxon>Bacteria</taxon>
        <taxon>Bacillati</taxon>
        <taxon>Bacillota</taxon>
        <taxon>Bacilli</taxon>
        <taxon>Lactobacillales</taxon>
        <taxon>Aerococcaceae</taxon>
        <taxon>Dolosicoccus</taxon>
    </lineage>
</organism>
<evidence type="ECO:0000256" key="1">
    <source>
        <dbReference type="ARBA" id="ARBA00022729"/>
    </source>
</evidence>
<evidence type="ECO:0000313" key="3">
    <source>
        <dbReference type="EMBL" id="PMC58391.1"/>
    </source>
</evidence>
<evidence type="ECO:0000259" key="2">
    <source>
        <dbReference type="SMART" id="SM00062"/>
    </source>
</evidence>
<dbReference type="InterPro" id="IPR001638">
    <property type="entry name" value="Solute-binding_3/MltF_N"/>
</dbReference>
<dbReference type="AlphaFoldDB" id="A0A2N6SMV2"/>
<reference evidence="3 4" key="1">
    <citation type="submission" date="2017-09" db="EMBL/GenBank/DDBJ databases">
        <title>Bacterial strain isolated from the female urinary microbiota.</title>
        <authorList>
            <person name="Thomas-White K."/>
            <person name="Kumar N."/>
            <person name="Forster S."/>
            <person name="Putonti C."/>
            <person name="Lawley T."/>
            <person name="Wolfe A.J."/>
        </authorList>
    </citation>
    <scope>NUCLEOTIDE SEQUENCE [LARGE SCALE GENOMIC DNA]</scope>
    <source>
        <strain evidence="3 4">UMB0852</strain>
    </source>
</reference>
<gene>
    <name evidence="3" type="ORF">CJ205_04525</name>
</gene>